<dbReference type="Pfam" id="PF04884">
    <property type="entry name" value="UVB_sens_prot"/>
    <property type="match status" value="1"/>
</dbReference>
<dbReference type="EMBL" id="JH711592">
    <property type="protein sequence ID" value="EIW74420.1"/>
    <property type="molecule type" value="Genomic_DNA"/>
</dbReference>
<dbReference type="GeneID" id="19199008"/>
<comment type="similarity">
    <text evidence="2">Belongs to the RUS1 family.</text>
</comment>
<dbReference type="KEGG" id="cput:CONPUDRAFT_113442"/>
<evidence type="ECO:0000256" key="3">
    <source>
        <dbReference type="ARBA" id="ARBA00022692"/>
    </source>
</evidence>
<protein>
    <submittedName>
        <fullName evidence="9">DUF647-domain-containing protein</fullName>
    </submittedName>
</protein>
<evidence type="ECO:0000256" key="1">
    <source>
        <dbReference type="ARBA" id="ARBA00004370"/>
    </source>
</evidence>
<evidence type="ECO:0000313" key="10">
    <source>
        <dbReference type="Proteomes" id="UP000053558"/>
    </source>
</evidence>
<feature type="transmembrane region" description="Helical" evidence="6">
    <location>
        <begin position="266"/>
        <end position="284"/>
    </location>
</feature>
<accession>R7SEW2</accession>
<reference evidence="10" key="1">
    <citation type="journal article" date="2012" name="Science">
        <title>The Paleozoic origin of enzymatic lignin decomposition reconstructed from 31 fungal genomes.</title>
        <authorList>
            <person name="Floudas D."/>
            <person name="Binder M."/>
            <person name="Riley R."/>
            <person name="Barry K."/>
            <person name="Blanchette R.A."/>
            <person name="Henrissat B."/>
            <person name="Martinez A.T."/>
            <person name="Otillar R."/>
            <person name="Spatafora J.W."/>
            <person name="Yadav J.S."/>
            <person name="Aerts A."/>
            <person name="Benoit I."/>
            <person name="Boyd A."/>
            <person name="Carlson A."/>
            <person name="Copeland A."/>
            <person name="Coutinho P.M."/>
            <person name="de Vries R.P."/>
            <person name="Ferreira P."/>
            <person name="Findley K."/>
            <person name="Foster B."/>
            <person name="Gaskell J."/>
            <person name="Glotzer D."/>
            <person name="Gorecki P."/>
            <person name="Heitman J."/>
            <person name="Hesse C."/>
            <person name="Hori C."/>
            <person name="Igarashi K."/>
            <person name="Jurgens J.A."/>
            <person name="Kallen N."/>
            <person name="Kersten P."/>
            <person name="Kohler A."/>
            <person name="Kuees U."/>
            <person name="Kumar T.K.A."/>
            <person name="Kuo A."/>
            <person name="LaButti K."/>
            <person name="Larrondo L.F."/>
            <person name="Lindquist E."/>
            <person name="Ling A."/>
            <person name="Lombard V."/>
            <person name="Lucas S."/>
            <person name="Lundell T."/>
            <person name="Martin R."/>
            <person name="McLaughlin D.J."/>
            <person name="Morgenstern I."/>
            <person name="Morin E."/>
            <person name="Murat C."/>
            <person name="Nagy L.G."/>
            <person name="Nolan M."/>
            <person name="Ohm R.A."/>
            <person name="Patyshakuliyeva A."/>
            <person name="Rokas A."/>
            <person name="Ruiz-Duenas F.J."/>
            <person name="Sabat G."/>
            <person name="Salamov A."/>
            <person name="Samejima M."/>
            <person name="Schmutz J."/>
            <person name="Slot J.C."/>
            <person name="St John F."/>
            <person name="Stenlid J."/>
            <person name="Sun H."/>
            <person name="Sun S."/>
            <person name="Syed K."/>
            <person name="Tsang A."/>
            <person name="Wiebenga A."/>
            <person name="Young D."/>
            <person name="Pisabarro A."/>
            <person name="Eastwood D.C."/>
            <person name="Martin F."/>
            <person name="Cullen D."/>
            <person name="Grigoriev I.V."/>
            <person name="Hibbett D.S."/>
        </authorList>
    </citation>
    <scope>NUCLEOTIDE SEQUENCE [LARGE SCALE GENOMIC DNA]</scope>
    <source>
        <strain evidence="10">RWD-64-598 SS2</strain>
    </source>
</reference>
<organism evidence="9 10">
    <name type="scientific">Coniophora puteana (strain RWD-64-598)</name>
    <name type="common">Brown rot fungus</name>
    <dbReference type="NCBI Taxonomy" id="741705"/>
    <lineage>
        <taxon>Eukaryota</taxon>
        <taxon>Fungi</taxon>
        <taxon>Dikarya</taxon>
        <taxon>Basidiomycota</taxon>
        <taxon>Agaricomycotina</taxon>
        <taxon>Agaricomycetes</taxon>
        <taxon>Agaricomycetidae</taxon>
        <taxon>Boletales</taxon>
        <taxon>Coniophorineae</taxon>
        <taxon>Coniophoraceae</taxon>
        <taxon>Coniophora</taxon>
    </lineage>
</organism>
<sequence>MSWEGKERSLRVLERDESGHLRRTTFGSDGKQYKASGRYNLRDELGLRVPSLDRIRRVLVDLFLPAGYPASVTPDYLPYHAYNALQAFFSSLAGLIASRGALQGVGVGDASATATSALLLTVLQDVFGRITTISAAYVFGTSLYPETKTFRLVADLVNDASIVLDTLCPRLSLSFLHTFLLAISLCASAALRALCGLVAGGSKAALTNHFACTVPASTAAGGEAVVAGDVGELNAKDASRETVVGLFGMLLGTLLVPRLTSVRATWLTLVFLIAGHLLANYLAVRSVSLRTLNRQRAGILWTAWAARMREREDADDVSPSISSLAKAGGQLALTPAEVSRRERILALPGTLRDARGHSIGYCELGASVSRVVARGGAENVRRALQSSSDAKFAKERYMLFALPRRRVESKVELTVCFKEGATPRDQLKAWAHALEAAARLRAASVSPDTNTVVEEAYAAVEAWFAPFMEALSGAGWRVDAEGIMMGSIGATVLGVEGDAVDDGVVLDGEAKVKRE</sequence>
<evidence type="ECO:0000256" key="2">
    <source>
        <dbReference type="ARBA" id="ARBA00007558"/>
    </source>
</evidence>
<evidence type="ECO:0000256" key="4">
    <source>
        <dbReference type="ARBA" id="ARBA00022989"/>
    </source>
</evidence>
<keyword evidence="5 6" id="KW-0472">Membrane</keyword>
<dbReference type="RefSeq" id="XP_007775438.1">
    <property type="nucleotide sequence ID" value="XM_007777248.1"/>
</dbReference>
<evidence type="ECO:0000259" key="8">
    <source>
        <dbReference type="Pfam" id="PF24160"/>
    </source>
</evidence>
<name>R7SEW2_CONPW</name>
<dbReference type="Pfam" id="PF24160">
    <property type="entry name" value="UVB_sens_C"/>
    <property type="match status" value="1"/>
</dbReference>
<dbReference type="AlphaFoldDB" id="R7SEW2"/>
<feature type="domain" description="Protein root UVB sensitive/RUS" evidence="7">
    <location>
        <begin position="53"/>
        <end position="305"/>
    </location>
</feature>
<dbReference type="PANTHER" id="PTHR12770">
    <property type="entry name" value="RUS1 FAMILY PROTEIN C16ORF58"/>
    <property type="match status" value="1"/>
</dbReference>
<dbReference type="GO" id="GO:0016020">
    <property type="term" value="C:membrane"/>
    <property type="evidence" value="ECO:0007669"/>
    <property type="project" value="UniProtKB-SubCell"/>
</dbReference>
<evidence type="ECO:0000259" key="7">
    <source>
        <dbReference type="Pfam" id="PF04884"/>
    </source>
</evidence>
<feature type="domain" description="Root UVB sensitive protein C-terminal" evidence="8">
    <location>
        <begin position="409"/>
        <end position="480"/>
    </location>
</feature>
<proteinExistence type="inferred from homology"/>
<dbReference type="OMA" id="KWGNLAE"/>
<comment type="subcellular location">
    <subcellularLocation>
        <location evidence="1">Membrane</location>
    </subcellularLocation>
</comment>
<dbReference type="eggNOG" id="KOG4249">
    <property type="taxonomic scope" value="Eukaryota"/>
</dbReference>
<keyword evidence="3 6" id="KW-0812">Transmembrane</keyword>
<dbReference type="InterPro" id="IPR054549">
    <property type="entry name" value="UVB_sens_RUS_dom"/>
</dbReference>
<evidence type="ECO:0000313" key="9">
    <source>
        <dbReference type="EMBL" id="EIW74420.1"/>
    </source>
</evidence>
<dbReference type="InterPro" id="IPR006968">
    <property type="entry name" value="RUS_fam"/>
</dbReference>
<dbReference type="Proteomes" id="UP000053558">
    <property type="component" value="Unassembled WGS sequence"/>
</dbReference>
<evidence type="ECO:0000256" key="6">
    <source>
        <dbReference type="SAM" id="Phobius"/>
    </source>
</evidence>
<dbReference type="PANTHER" id="PTHR12770:SF31">
    <property type="entry name" value="RUS FAMILY MEMBER 1"/>
    <property type="match status" value="1"/>
</dbReference>
<dbReference type="OrthoDB" id="364779at2759"/>
<keyword evidence="10" id="KW-1185">Reference proteome</keyword>
<keyword evidence="4 6" id="KW-1133">Transmembrane helix</keyword>
<dbReference type="InterPro" id="IPR055412">
    <property type="entry name" value="UVB_sens_C"/>
</dbReference>
<evidence type="ECO:0000256" key="5">
    <source>
        <dbReference type="ARBA" id="ARBA00023136"/>
    </source>
</evidence>
<gene>
    <name evidence="9" type="ORF">CONPUDRAFT_113442</name>
</gene>